<gene>
    <name evidence="4" type="primary">capA</name>
    <name evidence="4" type="ORF">Dalu01_03521</name>
</gene>
<dbReference type="Proteomes" id="UP001404956">
    <property type="component" value="Unassembled WGS sequence"/>
</dbReference>
<dbReference type="InterPro" id="IPR019079">
    <property type="entry name" value="Capsule_synth_CapA"/>
</dbReference>
<dbReference type="Pfam" id="PF09587">
    <property type="entry name" value="PGA_cap"/>
    <property type="match status" value="1"/>
</dbReference>
<proteinExistence type="inferred from homology"/>
<comment type="similarity">
    <text evidence="1">Belongs to the CapA family.</text>
</comment>
<sequence>MGEGRRKAGAVLLAAALLLACTSGGREAAPPLTFALAGDVSVARGVAEANAGHWGAALAGVRQALTADATFANLESPLTTAPHAGEGLDLRAPPVGVAALTAFTHLGVENNHAEDGGASGQTQTRRILRDHGITPVTRALTLSRVRGVPVAWVAFLDDGRTPPPLAAVREGARRARVVIVGVHWGAEYGPVTARQRSLARQLAAAGATLIVGSGPHVLQRSEHVGGALVLYSLGNLLLDQPYPDARVGAVVRVAIGRDGAHACAVPTRYRAGRVTLAPVEERPAILARLNLPACPEAG</sequence>
<comment type="caution">
    <text evidence="4">The sequence shown here is derived from an EMBL/GenBank/DDBJ whole genome shotgun (WGS) entry which is preliminary data.</text>
</comment>
<dbReference type="SUPFAM" id="SSF56300">
    <property type="entry name" value="Metallo-dependent phosphatases"/>
    <property type="match status" value="1"/>
</dbReference>
<dbReference type="InterPro" id="IPR029052">
    <property type="entry name" value="Metallo-depent_PP-like"/>
</dbReference>
<evidence type="ECO:0000256" key="1">
    <source>
        <dbReference type="ARBA" id="ARBA00005662"/>
    </source>
</evidence>
<name>A0ABP9XIA4_9DEIO</name>
<feature type="chain" id="PRO_5046337133" evidence="2">
    <location>
        <begin position="29"/>
        <end position="298"/>
    </location>
</feature>
<dbReference type="PANTHER" id="PTHR33393">
    <property type="entry name" value="POLYGLUTAMINE SYNTHESIS ACCESSORY PROTEIN RV0574C-RELATED"/>
    <property type="match status" value="1"/>
</dbReference>
<evidence type="ECO:0000256" key="2">
    <source>
        <dbReference type="SAM" id="SignalP"/>
    </source>
</evidence>
<evidence type="ECO:0000259" key="3">
    <source>
        <dbReference type="SMART" id="SM00854"/>
    </source>
</evidence>
<evidence type="ECO:0000313" key="5">
    <source>
        <dbReference type="Proteomes" id="UP001404956"/>
    </source>
</evidence>
<reference evidence="4 5" key="1">
    <citation type="submission" date="2024-02" db="EMBL/GenBank/DDBJ databases">
        <title>Deinococcus aluminii NBRC 112889.</title>
        <authorList>
            <person name="Ichikawa N."/>
            <person name="Katano-Makiyama Y."/>
            <person name="Hidaka K."/>
        </authorList>
    </citation>
    <scope>NUCLEOTIDE SEQUENCE [LARGE SCALE GENOMIC DNA]</scope>
    <source>
        <strain evidence="4 5">NBRC 112889</strain>
    </source>
</reference>
<keyword evidence="5" id="KW-1185">Reference proteome</keyword>
<feature type="domain" description="Capsule synthesis protein CapA" evidence="3">
    <location>
        <begin position="33"/>
        <end position="240"/>
    </location>
</feature>
<dbReference type="EMBL" id="BAABRV010000015">
    <property type="protein sequence ID" value="GAA5535099.1"/>
    <property type="molecule type" value="Genomic_DNA"/>
</dbReference>
<protein>
    <submittedName>
        <fullName evidence="4">Capsule biosynthesis protein CapA</fullName>
    </submittedName>
</protein>
<accession>A0ABP9XIA4</accession>
<feature type="signal peptide" evidence="2">
    <location>
        <begin position="1"/>
        <end position="28"/>
    </location>
</feature>
<dbReference type="RefSeq" id="WP_345457795.1">
    <property type="nucleotide sequence ID" value="NZ_BAABRV010000015.1"/>
</dbReference>
<evidence type="ECO:0000313" key="4">
    <source>
        <dbReference type="EMBL" id="GAA5535099.1"/>
    </source>
</evidence>
<organism evidence="4 5">
    <name type="scientific">Deinococcus aluminii</name>
    <dbReference type="NCBI Taxonomy" id="1656885"/>
    <lineage>
        <taxon>Bacteria</taxon>
        <taxon>Thermotogati</taxon>
        <taxon>Deinococcota</taxon>
        <taxon>Deinococci</taxon>
        <taxon>Deinococcales</taxon>
        <taxon>Deinococcaceae</taxon>
        <taxon>Deinococcus</taxon>
    </lineage>
</organism>
<dbReference type="SMART" id="SM00854">
    <property type="entry name" value="PGA_cap"/>
    <property type="match status" value="1"/>
</dbReference>
<dbReference type="InterPro" id="IPR052169">
    <property type="entry name" value="CW_Biosynth-Accessory"/>
</dbReference>
<dbReference type="PROSITE" id="PS51257">
    <property type="entry name" value="PROKAR_LIPOPROTEIN"/>
    <property type="match status" value="1"/>
</dbReference>
<keyword evidence="2" id="KW-0732">Signal</keyword>
<dbReference type="PANTHER" id="PTHR33393:SF13">
    <property type="entry name" value="PGA BIOSYNTHESIS PROTEIN CAPA"/>
    <property type="match status" value="1"/>
</dbReference>